<dbReference type="EMBL" id="CAJNOK010020555">
    <property type="protein sequence ID" value="CAF1318389.1"/>
    <property type="molecule type" value="Genomic_DNA"/>
</dbReference>
<accession>A0A8S2EUY9</accession>
<dbReference type="Proteomes" id="UP000677228">
    <property type="component" value="Unassembled WGS sequence"/>
</dbReference>
<comment type="caution">
    <text evidence="1">The sequence shown here is derived from an EMBL/GenBank/DDBJ whole genome shotgun (WGS) entry which is preliminary data.</text>
</comment>
<dbReference type="EMBL" id="CAJOBA010042153">
    <property type="protein sequence ID" value="CAF4127781.1"/>
    <property type="molecule type" value="Genomic_DNA"/>
</dbReference>
<gene>
    <name evidence="1" type="ORF">OVA965_LOCUS29318</name>
    <name evidence="2" type="ORF">TMI583_LOCUS30086</name>
</gene>
<sequence length="370" mass="43048">MNTVADFLFFSIFAYILAFVQLAKISDNSKLIQVKIFENAAEVEHLLKPMELPLSFSDDEWNDIHSSTIRLLNNDINIKSQTIFKSKHSMNNQLVYIRKSTSYDGAYKMVTCRMIDETQNLVQELNTGRYYIVNNQQIEYTNFPSIKSQYLLNFTFNKELPLDELVHISYLHYNLSWTLRYNLQLNGSFKDQFSFVTHRGNIARSCKLLSNIEFLRKGSIIIRENENILGELMLPYDIYPNSSYDFVLGTDPDVTYEEEVIMKQDCRVNKSSTDSYTSYTNRRTIYQINGEIRNFKTNEINVQYITGGNTGNNYGVKILKPETDEFNSSRMHFTYVIPGEHVKEYSYTIQSDSYTYGYGAQSVGYSSDSY</sequence>
<proteinExistence type="predicted"/>
<organism evidence="1 3">
    <name type="scientific">Didymodactylos carnosus</name>
    <dbReference type="NCBI Taxonomy" id="1234261"/>
    <lineage>
        <taxon>Eukaryota</taxon>
        <taxon>Metazoa</taxon>
        <taxon>Spiralia</taxon>
        <taxon>Gnathifera</taxon>
        <taxon>Rotifera</taxon>
        <taxon>Eurotatoria</taxon>
        <taxon>Bdelloidea</taxon>
        <taxon>Philodinida</taxon>
        <taxon>Philodinidae</taxon>
        <taxon>Didymodactylos</taxon>
    </lineage>
</organism>
<evidence type="ECO:0000313" key="3">
    <source>
        <dbReference type="Proteomes" id="UP000677228"/>
    </source>
</evidence>
<evidence type="ECO:0000313" key="2">
    <source>
        <dbReference type="EMBL" id="CAF4127781.1"/>
    </source>
</evidence>
<dbReference type="AlphaFoldDB" id="A0A8S2EUY9"/>
<dbReference type="Proteomes" id="UP000682733">
    <property type="component" value="Unassembled WGS sequence"/>
</dbReference>
<protein>
    <submittedName>
        <fullName evidence="1">Uncharacterized protein</fullName>
    </submittedName>
</protein>
<evidence type="ECO:0000313" key="1">
    <source>
        <dbReference type="EMBL" id="CAF1318389.1"/>
    </source>
</evidence>
<reference evidence="1" key="1">
    <citation type="submission" date="2021-02" db="EMBL/GenBank/DDBJ databases">
        <authorList>
            <person name="Nowell W R."/>
        </authorList>
    </citation>
    <scope>NUCLEOTIDE SEQUENCE</scope>
</reference>
<name>A0A8S2EUY9_9BILA</name>